<reference evidence="7 8" key="1">
    <citation type="submission" date="2015-01" db="EMBL/GenBank/DDBJ databases">
        <title>The Genome Sequence of Cladophialophora immunda CBS83496.</title>
        <authorList>
            <consortium name="The Broad Institute Genomics Platform"/>
            <person name="Cuomo C."/>
            <person name="de Hoog S."/>
            <person name="Gorbushina A."/>
            <person name="Stielow B."/>
            <person name="Teixiera M."/>
            <person name="Abouelleil A."/>
            <person name="Chapman S.B."/>
            <person name="Priest M."/>
            <person name="Young S.K."/>
            <person name="Wortman J."/>
            <person name="Nusbaum C."/>
            <person name="Birren B."/>
        </authorList>
    </citation>
    <scope>NUCLEOTIDE SEQUENCE [LARGE SCALE GENOMIC DNA]</scope>
    <source>
        <strain evidence="7 8">CBS 83496</strain>
    </source>
</reference>
<evidence type="ECO:0008006" key="9">
    <source>
        <dbReference type="Google" id="ProtNLM"/>
    </source>
</evidence>
<evidence type="ECO:0000256" key="1">
    <source>
        <dbReference type="ARBA" id="ARBA00004123"/>
    </source>
</evidence>
<protein>
    <recommendedName>
        <fullName evidence="9">Transcription factor domain-containing protein</fullName>
    </recommendedName>
</protein>
<sequence>MPLSTRCSHEDAPSGSTINPHQVPESQYPVPLSAAPDAISEQTSDTDVLHVSPPPNWTTTAQPTFQTNASAGYCRIPHALALDLTALYFSHAYNASLLLHQETFLAEVRAGAANPHVLLSVCAFASKFYRGPSGYHSLTEAGFGREWARSAESMVAAELGEPREENIVTYINLALYWYSEGAWRKSFIYKWNGVQIAYVLGIPAGRQEPNAKPLDVEVRRRRFWACACMMLFGSKADFAMNNFSQAAARLRTPCPESQFQAMGKTNASVVRSSEPSIYAVLIDILMIWNDIYYSVKNGNNQLDNLQTLHSRVEAWNSSIPGAWRFTPTLLDSSATHLPFYILLHILYHQSLCTLHSSIVPLFSWGHSEPGLNFARQTSAQEAFERACSVSTCLKAILQSSLSPDRIPSFVGYAAYASCAVQIPFRWCTDPVVRARVSANLVANLKIMQQMGLYWRFISLLCTNVMAIYSTVEKDRPDLHGEPKVLTPNQLCNRYGHGRAHTSILSHNEIVWNRGSMAERDAEIVDLGLQPSESQHGAISSLIEEVSKNSNPASPPGNPLLMLEPNMFDSLPDYSTNEYLVPSEQVSSFDYWLDQFDAEIDFNVNSKQ</sequence>
<dbReference type="OrthoDB" id="2309723at2759"/>
<name>A0A0D2CXP9_9EURO</name>
<keyword evidence="2" id="KW-0479">Metal-binding</keyword>
<evidence type="ECO:0000256" key="6">
    <source>
        <dbReference type="SAM" id="MobiDB-lite"/>
    </source>
</evidence>
<dbReference type="Proteomes" id="UP000054466">
    <property type="component" value="Unassembled WGS sequence"/>
</dbReference>
<evidence type="ECO:0000313" key="7">
    <source>
        <dbReference type="EMBL" id="KIW34670.1"/>
    </source>
</evidence>
<accession>A0A0D2CXP9</accession>
<keyword evidence="8" id="KW-1185">Reference proteome</keyword>
<evidence type="ECO:0000256" key="4">
    <source>
        <dbReference type="ARBA" id="ARBA00023163"/>
    </source>
</evidence>
<dbReference type="GeneID" id="27340631"/>
<dbReference type="GO" id="GO:0046872">
    <property type="term" value="F:metal ion binding"/>
    <property type="evidence" value="ECO:0007669"/>
    <property type="project" value="UniProtKB-KW"/>
</dbReference>
<evidence type="ECO:0000313" key="8">
    <source>
        <dbReference type="Proteomes" id="UP000054466"/>
    </source>
</evidence>
<comment type="subcellular location">
    <subcellularLocation>
        <location evidence="1">Nucleus</location>
    </subcellularLocation>
</comment>
<dbReference type="HOGENOM" id="CLU_024802_1_0_1"/>
<dbReference type="RefSeq" id="XP_016254886.1">
    <property type="nucleotide sequence ID" value="XM_016387958.1"/>
</dbReference>
<evidence type="ECO:0000256" key="2">
    <source>
        <dbReference type="ARBA" id="ARBA00022723"/>
    </source>
</evidence>
<dbReference type="PANTHER" id="PTHR47338">
    <property type="entry name" value="ZN(II)2CYS6 TRANSCRIPTION FACTOR (EUROFUNG)-RELATED"/>
    <property type="match status" value="1"/>
</dbReference>
<keyword evidence="4" id="KW-0804">Transcription</keyword>
<gene>
    <name evidence="7" type="ORF">PV07_01437</name>
</gene>
<dbReference type="PANTHER" id="PTHR47338:SF11">
    <property type="entry name" value="ZN(II)2CYS6 TRANSCRIPTION FACTOR (EUROFUNG)"/>
    <property type="match status" value="1"/>
</dbReference>
<dbReference type="CDD" id="cd12148">
    <property type="entry name" value="fungal_TF_MHR"/>
    <property type="match status" value="1"/>
</dbReference>
<dbReference type="EMBL" id="KN847040">
    <property type="protein sequence ID" value="KIW34670.1"/>
    <property type="molecule type" value="Genomic_DNA"/>
</dbReference>
<dbReference type="InterPro" id="IPR050815">
    <property type="entry name" value="TF_fung"/>
</dbReference>
<dbReference type="GO" id="GO:0005634">
    <property type="term" value="C:nucleus"/>
    <property type="evidence" value="ECO:0007669"/>
    <property type="project" value="UniProtKB-SubCell"/>
</dbReference>
<feature type="region of interest" description="Disordered" evidence="6">
    <location>
        <begin position="1"/>
        <end position="23"/>
    </location>
</feature>
<dbReference type="VEuPathDB" id="FungiDB:PV07_01437"/>
<keyword evidence="3" id="KW-0805">Transcription regulation</keyword>
<feature type="region of interest" description="Disordered" evidence="6">
    <location>
        <begin position="39"/>
        <end position="60"/>
    </location>
</feature>
<dbReference type="GO" id="GO:0000981">
    <property type="term" value="F:DNA-binding transcription factor activity, RNA polymerase II-specific"/>
    <property type="evidence" value="ECO:0007669"/>
    <property type="project" value="InterPro"/>
</dbReference>
<keyword evidence="5" id="KW-0539">Nucleus</keyword>
<organism evidence="7 8">
    <name type="scientific">Cladophialophora immunda</name>
    <dbReference type="NCBI Taxonomy" id="569365"/>
    <lineage>
        <taxon>Eukaryota</taxon>
        <taxon>Fungi</taxon>
        <taxon>Dikarya</taxon>
        <taxon>Ascomycota</taxon>
        <taxon>Pezizomycotina</taxon>
        <taxon>Eurotiomycetes</taxon>
        <taxon>Chaetothyriomycetidae</taxon>
        <taxon>Chaetothyriales</taxon>
        <taxon>Herpotrichiellaceae</taxon>
        <taxon>Cladophialophora</taxon>
    </lineage>
</organism>
<evidence type="ECO:0000256" key="5">
    <source>
        <dbReference type="ARBA" id="ARBA00023242"/>
    </source>
</evidence>
<dbReference type="AlphaFoldDB" id="A0A0D2CXP9"/>
<evidence type="ECO:0000256" key="3">
    <source>
        <dbReference type="ARBA" id="ARBA00023015"/>
    </source>
</evidence>
<proteinExistence type="predicted"/>
<dbReference type="STRING" id="569365.A0A0D2CXP9"/>